<accession>A0A1M7B532</accession>
<comment type="subcellular location">
    <subcellularLocation>
        <location evidence="1">Membrane</location>
    </subcellularLocation>
</comment>
<feature type="transmembrane region" description="Helical" evidence="5">
    <location>
        <begin position="101"/>
        <end position="120"/>
    </location>
</feature>
<keyword evidence="4 5" id="KW-0472">Membrane</keyword>
<evidence type="ECO:0000313" key="7">
    <source>
        <dbReference type="EMBL" id="SHL50125.1"/>
    </source>
</evidence>
<organism evidence="7 8">
    <name type="scientific">Chitinophaga jiangningensis</name>
    <dbReference type="NCBI Taxonomy" id="1419482"/>
    <lineage>
        <taxon>Bacteria</taxon>
        <taxon>Pseudomonadati</taxon>
        <taxon>Bacteroidota</taxon>
        <taxon>Chitinophagia</taxon>
        <taxon>Chitinophagales</taxon>
        <taxon>Chitinophagaceae</taxon>
        <taxon>Chitinophaga</taxon>
    </lineage>
</organism>
<evidence type="ECO:0000256" key="1">
    <source>
        <dbReference type="ARBA" id="ARBA00004370"/>
    </source>
</evidence>
<keyword evidence="3 5" id="KW-1133">Transmembrane helix</keyword>
<feature type="domain" description="Mechanosensitive ion channel MscS" evidence="6">
    <location>
        <begin position="142"/>
        <end position="209"/>
    </location>
</feature>
<dbReference type="InterPro" id="IPR045275">
    <property type="entry name" value="MscS_archaea/bacteria_type"/>
</dbReference>
<feature type="transmembrane region" description="Helical" evidence="5">
    <location>
        <begin position="23"/>
        <end position="40"/>
    </location>
</feature>
<protein>
    <submittedName>
        <fullName evidence="7">Mechanosensitive ion channel</fullName>
    </submittedName>
</protein>
<dbReference type="EMBL" id="FRBL01000003">
    <property type="protein sequence ID" value="SHL50125.1"/>
    <property type="molecule type" value="Genomic_DNA"/>
</dbReference>
<gene>
    <name evidence="7" type="ORF">SAMN05444266_103531</name>
</gene>
<dbReference type="InterPro" id="IPR023408">
    <property type="entry name" value="MscS_beta-dom_sf"/>
</dbReference>
<dbReference type="Proteomes" id="UP000184420">
    <property type="component" value="Unassembled WGS sequence"/>
</dbReference>
<dbReference type="AlphaFoldDB" id="A0A1M7B532"/>
<dbReference type="GO" id="GO:0016020">
    <property type="term" value="C:membrane"/>
    <property type="evidence" value="ECO:0007669"/>
    <property type="project" value="UniProtKB-SubCell"/>
</dbReference>
<name>A0A1M7B532_9BACT</name>
<evidence type="ECO:0000256" key="5">
    <source>
        <dbReference type="SAM" id="Phobius"/>
    </source>
</evidence>
<dbReference type="Gene3D" id="2.30.30.60">
    <property type="match status" value="1"/>
</dbReference>
<evidence type="ECO:0000313" key="8">
    <source>
        <dbReference type="Proteomes" id="UP000184420"/>
    </source>
</evidence>
<dbReference type="InterPro" id="IPR010920">
    <property type="entry name" value="LSM_dom_sf"/>
</dbReference>
<evidence type="ECO:0000256" key="3">
    <source>
        <dbReference type="ARBA" id="ARBA00022989"/>
    </source>
</evidence>
<dbReference type="PANTHER" id="PTHR30221">
    <property type="entry name" value="SMALL-CONDUCTANCE MECHANOSENSITIVE CHANNEL"/>
    <property type="match status" value="1"/>
</dbReference>
<dbReference type="Pfam" id="PF00924">
    <property type="entry name" value="MS_channel_2nd"/>
    <property type="match status" value="1"/>
</dbReference>
<keyword evidence="2 5" id="KW-0812">Transmembrane</keyword>
<dbReference type="GO" id="GO:0008381">
    <property type="term" value="F:mechanosensitive monoatomic ion channel activity"/>
    <property type="evidence" value="ECO:0007669"/>
    <property type="project" value="InterPro"/>
</dbReference>
<dbReference type="InterPro" id="IPR006685">
    <property type="entry name" value="MscS_channel_2nd"/>
</dbReference>
<keyword evidence="8" id="KW-1185">Reference proteome</keyword>
<reference evidence="7 8" key="1">
    <citation type="submission" date="2016-11" db="EMBL/GenBank/DDBJ databases">
        <authorList>
            <person name="Jaros S."/>
            <person name="Januszkiewicz K."/>
            <person name="Wedrychowicz H."/>
        </authorList>
    </citation>
    <scope>NUCLEOTIDE SEQUENCE [LARGE SCALE GENOMIC DNA]</scope>
    <source>
        <strain evidence="7 8">DSM 27406</strain>
    </source>
</reference>
<evidence type="ECO:0000256" key="2">
    <source>
        <dbReference type="ARBA" id="ARBA00022692"/>
    </source>
</evidence>
<evidence type="ECO:0000256" key="4">
    <source>
        <dbReference type="ARBA" id="ARBA00023136"/>
    </source>
</evidence>
<sequence>MYFYIAMMVTDEVYKRKNRRERILFLVKLLVYLGVVYFNLEHAAVYDKFTWLFRITNALTFFLGANLVISLAWLVIISWYTRRRLNKPVEKDNFMLGLNRISSVLNTIFVLLSIMILFGIDLLKFVTSITIVAAAIALLSKDYITNIINGLIIMFSDQLSLGDHVRIGDFKGKILDITLINLVLQTDDDEQLIVPNSLVFTSIIVNQSKQNVKKITIEFELDRKLPYTPDQLEHRLKNSINGFSDHYVKNSFLLRTLDIKKDHVVFKVQVIIPFADKTVEQSIRRTLNTEIISIAEKGV</sequence>
<dbReference type="PANTHER" id="PTHR30221:SF1">
    <property type="entry name" value="SMALL-CONDUCTANCE MECHANOSENSITIVE CHANNEL"/>
    <property type="match status" value="1"/>
</dbReference>
<feature type="transmembrane region" description="Helical" evidence="5">
    <location>
        <begin position="60"/>
        <end position="80"/>
    </location>
</feature>
<proteinExistence type="predicted"/>
<dbReference type="Gene3D" id="1.10.287.1260">
    <property type="match status" value="1"/>
</dbReference>
<dbReference type="SUPFAM" id="SSF50182">
    <property type="entry name" value="Sm-like ribonucleoproteins"/>
    <property type="match status" value="1"/>
</dbReference>
<dbReference type="STRING" id="1419482.SAMN05444266_103531"/>
<evidence type="ECO:0000259" key="6">
    <source>
        <dbReference type="Pfam" id="PF00924"/>
    </source>
</evidence>